<dbReference type="PROSITE" id="PS50835">
    <property type="entry name" value="IG_LIKE"/>
    <property type="match status" value="2"/>
</dbReference>
<dbReference type="KEGG" id="xla:108700360"/>
<feature type="compositionally biased region" description="Pro residues" evidence="5">
    <location>
        <begin position="627"/>
        <end position="646"/>
    </location>
</feature>
<feature type="chain" id="PRO_5035321414" evidence="7">
    <location>
        <begin position="23"/>
        <end position="646"/>
    </location>
</feature>
<keyword evidence="2 7" id="KW-0732">Signal</keyword>
<evidence type="ECO:0000256" key="6">
    <source>
        <dbReference type="SAM" id="Phobius"/>
    </source>
</evidence>
<evidence type="ECO:0000256" key="3">
    <source>
        <dbReference type="ARBA" id="ARBA00023136"/>
    </source>
</evidence>
<dbReference type="RefSeq" id="XP_018088977.1">
    <property type="nucleotide sequence ID" value="XM_018233488.2"/>
</dbReference>
<keyword evidence="6" id="KW-1133">Transmembrane helix</keyword>
<dbReference type="InterPro" id="IPR007110">
    <property type="entry name" value="Ig-like_dom"/>
</dbReference>
<feature type="region of interest" description="Disordered" evidence="5">
    <location>
        <begin position="582"/>
        <end position="646"/>
    </location>
</feature>
<name>A0A8J0THV8_XENLA</name>
<feature type="domain" description="Ig-like" evidence="8">
    <location>
        <begin position="351"/>
        <end position="430"/>
    </location>
</feature>
<reference evidence="10" key="1">
    <citation type="submission" date="2025-08" db="UniProtKB">
        <authorList>
            <consortium name="RefSeq"/>
        </authorList>
    </citation>
    <scope>IDENTIFICATION</scope>
    <source>
        <strain evidence="10">J_2021</strain>
        <tissue evidence="10">Erythrocytes</tissue>
    </source>
</reference>
<evidence type="ECO:0000256" key="2">
    <source>
        <dbReference type="ARBA" id="ARBA00022729"/>
    </source>
</evidence>
<dbReference type="AlphaFoldDB" id="A0A8J0THV8"/>
<dbReference type="Proteomes" id="UP000186698">
    <property type="component" value="Chromosome 8S"/>
</dbReference>
<dbReference type="SMART" id="SM00409">
    <property type="entry name" value="IG"/>
    <property type="match status" value="3"/>
</dbReference>
<evidence type="ECO:0000256" key="5">
    <source>
        <dbReference type="SAM" id="MobiDB-lite"/>
    </source>
</evidence>
<dbReference type="InterPro" id="IPR003599">
    <property type="entry name" value="Ig_sub"/>
</dbReference>
<feature type="domain" description="Ig-like" evidence="8">
    <location>
        <begin position="1"/>
        <end position="126"/>
    </location>
</feature>
<dbReference type="InterPro" id="IPR015631">
    <property type="entry name" value="CD2/SLAM_rcpt"/>
</dbReference>
<dbReference type="OrthoDB" id="9835793at2759"/>
<keyword evidence="6" id="KW-0812">Transmembrane</keyword>
<dbReference type="SUPFAM" id="SSF48726">
    <property type="entry name" value="Immunoglobulin"/>
    <property type="match status" value="3"/>
</dbReference>
<dbReference type="PANTHER" id="PTHR12080:SF128">
    <property type="match status" value="1"/>
</dbReference>
<dbReference type="Gene3D" id="2.60.40.10">
    <property type="entry name" value="Immunoglobulins"/>
    <property type="match status" value="4"/>
</dbReference>
<evidence type="ECO:0000256" key="7">
    <source>
        <dbReference type="SAM" id="SignalP"/>
    </source>
</evidence>
<feature type="transmembrane region" description="Helical" evidence="6">
    <location>
        <begin position="461"/>
        <end position="479"/>
    </location>
</feature>
<feature type="signal peptide" evidence="7">
    <location>
        <begin position="1"/>
        <end position="22"/>
    </location>
</feature>
<accession>A0A8J0THV8</accession>
<proteinExistence type="predicted"/>
<evidence type="ECO:0000256" key="1">
    <source>
        <dbReference type="ARBA" id="ARBA00004370"/>
    </source>
</evidence>
<evidence type="ECO:0000259" key="8">
    <source>
        <dbReference type="PROSITE" id="PS50835"/>
    </source>
</evidence>
<feature type="compositionally biased region" description="Low complexity" evidence="5">
    <location>
        <begin position="589"/>
        <end position="605"/>
    </location>
</feature>
<dbReference type="GO" id="GO:0016020">
    <property type="term" value="C:membrane"/>
    <property type="evidence" value="ECO:0007669"/>
    <property type="project" value="UniProtKB-SubCell"/>
</dbReference>
<gene>
    <name evidence="10" type="primary">LOC108700360</name>
</gene>
<keyword evidence="3 6" id="KW-0472">Membrane</keyword>
<dbReference type="GO" id="GO:0006955">
    <property type="term" value="P:immune response"/>
    <property type="evidence" value="ECO:0000318"/>
    <property type="project" value="GO_Central"/>
</dbReference>
<dbReference type="InterPro" id="IPR013783">
    <property type="entry name" value="Ig-like_fold"/>
</dbReference>
<comment type="subcellular location">
    <subcellularLocation>
        <location evidence="1">Membrane</location>
    </subcellularLocation>
</comment>
<dbReference type="InterPro" id="IPR036179">
    <property type="entry name" value="Ig-like_dom_sf"/>
</dbReference>
<organism evidence="9 10">
    <name type="scientific">Xenopus laevis</name>
    <name type="common">African clawed frog</name>
    <dbReference type="NCBI Taxonomy" id="8355"/>
    <lineage>
        <taxon>Eukaryota</taxon>
        <taxon>Metazoa</taxon>
        <taxon>Chordata</taxon>
        <taxon>Craniata</taxon>
        <taxon>Vertebrata</taxon>
        <taxon>Euteleostomi</taxon>
        <taxon>Amphibia</taxon>
        <taxon>Batrachia</taxon>
        <taxon>Anura</taxon>
        <taxon>Pipoidea</taxon>
        <taxon>Pipidae</taxon>
        <taxon>Xenopodinae</taxon>
        <taxon>Xenopus</taxon>
        <taxon>Xenopus</taxon>
    </lineage>
</organism>
<dbReference type="GeneID" id="108700360"/>
<keyword evidence="9" id="KW-1185">Reference proteome</keyword>
<evidence type="ECO:0000313" key="9">
    <source>
        <dbReference type="Proteomes" id="UP000186698"/>
    </source>
</evidence>
<feature type="compositionally biased region" description="Pro residues" evidence="5">
    <location>
        <begin position="606"/>
        <end position="618"/>
    </location>
</feature>
<keyword evidence="4" id="KW-0325">Glycoprotein</keyword>
<evidence type="ECO:0000313" key="10">
    <source>
        <dbReference type="RefSeq" id="XP_018088977.1"/>
    </source>
</evidence>
<protein>
    <submittedName>
        <fullName evidence="10">Uncharacterized protein LOC108700360 isoform X1</fullName>
    </submittedName>
</protein>
<sequence length="646" mass="70380">MLQPGPRLLPVILLIVILHCSAKEDGPIHVSGNLNQYIFLSNYLSLEAPAQQVTWYFNNNGTKSRLAEYKNQQFEIINNQFTDRLEESNDGTTLKISDLTQEDSGIFSAIITLEDEETEEIAFNLTVSVPQEKEGTGIPVIGDLNHSVYLTNYLTLSASILEVTWFMVTNGNKVKLAEFKNNNLDVSNAQYDGRLEASNGGATLRIKKLKLEDSGLFTATMTLTNEEITDLSFNVTVSDTQEAPKEVAGLRNRLVELSQKRKMLVPVESVTWYFTSNGQKFQLGVYRNGKFMITNKEFSKRLSTRVNGTRLKIDNLRVKDSGIYTGHIEFVDKESKEIVFNLTVYEPLPTPNITSTLRSTGEGCNFTLRCHIPGDQSGLSYFWKTRHVSSFYQHYKNGSTINVALRSSLFENKFQCNVQNAAEIKVASVSSKDICSKRPFKSKLSVWSIFGSKKDYYWTKYVKILLPIFGISVLVLALLKRKKIKELLCGAADSSHTQGYAAPEGQMTDVQMMNPNIPNQGMPGYPPGPPGAPGYPPPAGYALAGYPSPAGYPLGVYPYPGAYPPAGGPVVEYPPAGTPPVGYPPPGVPTEGFPPAGAPAVGFPPAGAPPEGFPPAGAPPMGYAPAGAPPAGSPPTGYPPAGYPPP</sequence>
<evidence type="ECO:0000256" key="4">
    <source>
        <dbReference type="ARBA" id="ARBA00023180"/>
    </source>
</evidence>
<dbReference type="PANTHER" id="PTHR12080">
    <property type="entry name" value="SIGNALING LYMPHOCYTIC ACTIVATION MOLECULE"/>
    <property type="match status" value="1"/>
</dbReference>